<dbReference type="GO" id="GO:0008233">
    <property type="term" value="F:peptidase activity"/>
    <property type="evidence" value="ECO:0007669"/>
    <property type="project" value="UniProtKB-KW"/>
</dbReference>
<dbReference type="OrthoDB" id="6192129at2"/>
<keyword evidence="7" id="KW-0456">Lyase</keyword>
<keyword evidence="4 8" id="KW-0378">Hydrolase</keyword>
<evidence type="ECO:0000256" key="5">
    <source>
        <dbReference type="ARBA" id="ARBA00023124"/>
    </source>
</evidence>
<evidence type="ECO:0000256" key="7">
    <source>
        <dbReference type="ARBA" id="ARBA00023239"/>
    </source>
</evidence>
<dbReference type="GO" id="GO:0006508">
    <property type="term" value="P:proteolysis"/>
    <property type="evidence" value="ECO:0007669"/>
    <property type="project" value="UniProtKB-KW"/>
</dbReference>
<protein>
    <recommendedName>
        <fullName evidence="8">Abasic site processing protein</fullName>
        <ecNumber evidence="8">3.4.-.-</ecNumber>
    </recommendedName>
</protein>
<dbReference type="PANTHER" id="PTHR13604">
    <property type="entry name" value="DC12-RELATED"/>
    <property type="match status" value="1"/>
</dbReference>
<dbReference type="InterPro" id="IPR003738">
    <property type="entry name" value="SRAP"/>
</dbReference>
<evidence type="ECO:0000256" key="3">
    <source>
        <dbReference type="ARBA" id="ARBA00022763"/>
    </source>
</evidence>
<accession>A0A370N474</accession>
<sequence length="259" mass="28795">MCGRISQYRDPLRYAQHLGLSDPLMLFDAADRRPGYNLSPGTHPLAIYPDQTLRAIHWGYCPDWARVQHLPQTINARAETAAHARYFKALWKTGRVLVPADGWFEWRVEAAPDTDTGDDAVQSAVQSALQSTTRSTTQGTRQGAGTIRQPYFVRLKSDAPMYFAALSSVRGTAPQTEGMGLVIVTATADAGLIDVHDRRPLVFAPDAARRWLDPALPPDELQQLARGACVPAGRFRWHRVSPEVDRTLNDEPRLIEALD</sequence>
<dbReference type="GO" id="GO:0016829">
    <property type="term" value="F:lyase activity"/>
    <property type="evidence" value="ECO:0007669"/>
    <property type="project" value="UniProtKB-KW"/>
</dbReference>
<dbReference type="PANTHER" id="PTHR13604:SF0">
    <property type="entry name" value="ABASIC SITE PROCESSING PROTEIN HMCES"/>
    <property type="match status" value="1"/>
</dbReference>
<organism evidence="9 10">
    <name type="scientific">Paraburkholderia lacunae</name>
    <dbReference type="NCBI Taxonomy" id="2211104"/>
    <lineage>
        <taxon>Bacteria</taxon>
        <taxon>Pseudomonadati</taxon>
        <taxon>Pseudomonadota</taxon>
        <taxon>Betaproteobacteria</taxon>
        <taxon>Burkholderiales</taxon>
        <taxon>Burkholderiaceae</taxon>
        <taxon>Paraburkholderia</taxon>
    </lineage>
</organism>
<evidence type="ECO:0000256" key="6">
    <source>
        <dbReference type="ARBA" id="ARBA00023125"/>
    </source>
</evidence>
<dbReference type="AlphaFoldDB" id="A0A370N474"/>
<dbReference type="InterPro" id="IPR036590">
    <property type="entry name" value="SRAP-like"/>
</dbReference>
<keyword evidence="10" id="KW-1185">Reference proteome</keyword>
<name>A0A370N474_9BURK</name>
<dbReference type="Gene3D" id="3.90.1680.10">
    <property type="entry name" value="SOS response associated peptidase-like"/>
    <property type="match status" value="1"/>
</dbReference>
<dbReference type="RefSeq" id="WP_115103987.1">
    <property type="nucleotide sequence ID" value="NZ_QHKS01000015.1"/>
</dbReference>
<evidence type="ECO:0000256" key="1">
    <source>
        <dbReference type="ARBA" id="ARBA00008136"/>
    </source>
</evidence>
<gene>
    <name evidence="9" type="ORF">DLM46_22450</name>
</gene>
<dbReference type="SUPFAM" id="SSF143081">
    <property type="entry name" value="BB1717-like"/>
    <property type="match status" value="1"/>
</dbReference>
<dbReference type="EC" id="3.4.-.-" evidence="8"/>
<keyword evidence="5" id="KW-0190">Covalent protein-DNA linkage</keyword>
<dbReference type="Pfam" id="PF02586">
    <property type="entry name" value="SRAP"/>
    <property type="match status" value="2"/>
</dbReference>
<dbReference type="GO" id="GO:0106300">
    <property type="term" value="P:protein-DNA covalent cross-linking repair"/>
    <property type="evidence" value="ECO:0007669"/>
    <property type="project" value="InterPro"/>
</dbReference>
<dbReference type="GO" id="GO:0003697">
    <property type="term" value="F:single-stranded DNA binding"/>
    <property type="evidence" value="ECO:0007669"/>
    <property type="project" value="InterPro"/>
</dbReference>
<evidence type="ECO:0000256" key="2">
    <source>
        <dbReference type="ARBA" id="ARBA00022670"/>
    </source>
</evidence>
<keyword evidence="3" id="KW-0227">DNA damage</keyword>
<dbReference type="Proteomes" id="UP000254875">
    <property type="component" value="Unassembled WGS sequence"/>
</dbReference>
<evidence type="ECO:0000313" key="9">
    <source>
        <dbReference type="EMBL" id="RDK00419.1"/>
    </source>
</evidence>
<evidence type="ECO:0000256" key="8">
    <source>
        <dbReference type="RuleBase" id="RU364100"/>
    </source>
</evidence>
<reference evidence="10" key="1">
    <citation type="submission" date="2018-05" db="EMBL/GenBank/DDBJ databases">
        <authorList>
            <person name="Feng T."/>
        </authorList>
    </citation>
    <scope>NUCLEOTIDE SEQUENCE [LARGE SCALE GENOMIC DNA]</scope>
    <source>
        <strain evidence="10">S27</strain>
    </source>
</reference>
<comment type="similarity">
    <text evidence="1 8">Belongs to the SOS response-associated peptidase family.</text>
</comment>
<dbReference type="EMBL" id="QHKS01000015">
    <property type="protein sequence ID" value="RDK00419.1"/>
    <property type="molecule type" value="Genomic_DNA"/>
</dbReference>
<proteinExistence type="inferred from homology"/>
<evidence type="ECO:0000256" key="4">
    <source>
        <dbReference type="ARBA" id="ARBA00022801"/>
    </source>
</evidence>
<keyword evidence="2 8" id="KW-0645">Protease</keyword>
<evidence type="ECO:0000313" key="10">
    <source>
        <dbReference type="Proteomes" id="UP000254875"/>
    </source>
</evidence>
<keyword evidence="6" id="KW-0238">DNA-binding</keyword>
<comment type="caution">
    <text evidence="9">The sequence shown here is derived from an EMBL/GenBank/DDBJ whole genome shotgun (WGS) entry which is preliminary data.</text>
</comment>